<keyword evidence="1" id="KW-0812">Transmembrane</keyword>
<evidence type="ECO:0000313" key="2">
    <source>
        <dbReference type="EMBL" id="MBT9144229.1"/>
    </source>
</evidence>
<accession>A0A9E2BFW3</accession>
<feature type="transmembrane region" description="Helical" evidence="1">
    <location>
        <begin position="21"/>
        <end position="43"/>
    </location>
</feature>
<dbReference type="Proteomes" id="UP000811545">
    <property type="component" value="Unassembled WGS sequence"/>
</dbReference>
<proteinExistence type="predicted"/>
<keyword evidence="1" id="KW-1133">Transmembrane helix</keyword>
<comment type="caution">
    <text evidence="2">The sequence shown here is derived from an EMBL/GenBank/DDBJ whole genome shotgun (WGS) entry which is preliminary data.</text>
</comment>
<protein>
    <recommendedName>
        <fullName evidence="4">Prepilin-type N-terminal cleavage/methylation domain-containing protein</fullName>
    </recommendedName>
</protein>
<name>A0A9E2BFW3_PSYF1</name>
<evidence type="ECO:0000313" key="3">
    <source>
        <dbReference type="Proteomes" id="UP000811545"/>
    </source>
</evidence>
<reference evidence="2 3" key="1">
    <citation type="journal article" date="2021" name="bioRxiv">
        <title>Unique metabolic strategies in Hadean analogues reveal hints for primordial physiology.</title>
        <authorList>
            <person name="Nobu M.K."/>
            <person name="Nakai R."/>
            <person name="Tamazawa S."/>
            <person name="Mori H."/>
            <person name="Toyoda A."/>
            <person name="Ijiri A."/>
            <person name="Suzuki S."/>
            <person name="Kurokawa K."/>
            <person name="Kamagata Y."/>
            <person name="Tamaki H."/>
        </authorList>
    </citation>
    <scope>NUCLEOTIDE SEQUENCE [LARGE SCALE GENOMIC DNA]</scope>
    <source>
        <strain evidence="2">BS525</strain>
    </source>
</reference>
<evidence type="ECO:0000256" key="1">
    <source>
        <dbReference type="SAM" id="Phobius"/>
    </source>
</evidence>
<keyword evidence="1" id="KW-0472">Membrane</keyword>
<dbReference type="EMBL" id="QLTW01000001">
    <property type="protein sequence ID" value="MBT9144229.1"/>
    <property type="molecule type" value="Genomic_DNA"/>
</dbReference>
<evidence type="ECO:0008006" key="4">
    <source>
        <dbReference type="Google" id="ProtNLM"/>
    </source>
</evidence>
<dbReference type="AlphaFoldDB" id="A0A9E2BFW3"/>
<gene>
    <name evidence="2" type="ORF">DDT42_00061</name>
</gene>
<organism evidence="2 3">
    <name type="scientific">Psychracetigena formicireducens</name>
    <dbReference type="NCBI Taxonomy" id="2986056"/>
    <lineage>
        <taxon>Bacteria</taxon>
        <taxon>Bacillati</taxon>
        <taxon>Candidatus Lithacetigenota</taxon>
        <taxon>Candidatus Psychracetigena</taxon>
    </lineage>
</organism>
<sequence>MNKINNKKDYEFSRGFTLMELIISITWFLILIYLSTSITASYIKLLKNIDTVGKSLLLTENILEEYFYKPYAEIDGGNYKLFEDVELIEEIETVEPDYFGIADGEKPFKKIRLSLRVREKPLLILYTLKSP</sequence>